<sequence length="400" mass="42821">MSRPVHVAERGAAPAWLAHRPGAAVTTVSVWLRAGSRHERPGVEGGTHLLEHILMQVPSAGGERVIDLLEDLGGEANAITSREHLVLYARVPSEEAAAALDILARALAEPELSAPVLEAERKVVQEELRLAAADPLDVVHDIFFGLAYPGHPLGRPVGGTIEEVDRLELDALRDHHRRFLGSAGVVVCGGADPDDLLRVLDKGPLAALPPWQESDPGEPPAWGGGREALRLNADTTGVVLGGPAAAYRDPLRHRWPVLMELLAGASSALLTEELRNRRGLCYELWPMVAPYRDAGTWRVFLATAPEHLDEVVDRATELLAEPRWTEAEAEVTRAARRAAGLLRLEAEQSLEEVLLYGKHALVAGTPHWTLADELAAIEAVRGPGLAEIPGPLAVATAGGA</sequence>
<evidence type="ECO:0000259" key="4">
    <source>
        <dbReference type="Pfam" id="PF05193"/>
    </source>
</evidence>
<evidence type="ECO:0000313" key="5">
    <source>
        <dbReference type="EMBL" id="MFC5814543.1"/>
    </source>
</evidence>
<dbReference type="Pfam" id="PF00675">
    <property type="entry name" value="Peptidase_M16"/>
    <property type="match status" value="1"/>
</dbReference>
<gene>
    <name evidence="5" type="ORF">ACFPUY_05580</name>
</gene>
<protein>
    <submittedName>
        <fullName evidence="5">M16 family metallopeptidase</fullName>
    </submittedName>
</protein>
<evidence type="ECO:0000256" key="1">
    <source>
        <dbReference type="ARBA" id="ARBA00007261"/>
    </source>
</evidence>
<dbReference type="Pfam" id="PF05193">
    <property type="entry name" value="Peptidase_M16_C"/>
    <property type="match status" value="1"/>
</dbReference>
<dbReference type="RefSeq" id="WP_219543190.1">
    <property type="nucleotide sequence ID" value="NZ_JAHKRN010000002.1"/>
</dbReference>
<keyword evidence="6" id="KW-1185">Reference proteome</keyword>
<dbReference type="InterPro" id="IPR050361">
    <property type="entry name" value="MPP/UQCRC_Complex"/>
</dbReference>
<comment type="similarity">
    <text evidence="1">Belongs to the peptidase M16 family.</text>
</comment>
<dbReference type="EMBL" id="JBHSNW010000002">
    <property type="protein sequence ID" value="MFC5814543.1"/>
    <property type="molecule type" value="Genomic_DNA"/>
</dbReference>
<comment type="caution">
    <text evidence="5">The sequence shown here is derived from an EMBL/GenBank/DDBJ whole genome shotgun (WGS) entry which is preliminary data.</text>
</comment>
<name>A0ABW1BMZ5_9ACTN</name>
<evidence type="ECO:0000313" key="6">
    <source>
        <dbReference type="Proteomes" id="UP001596096"/>
    </source>
</evidence>
<dbReference type="InterPro" id="IPR007863">
    <property type="entry name" value="Peptidase_M16_C"/>
</dbReference>
<dbReference type="Proteomes" id="UP001596096">
    <property type="component" value="Unassembled WGS sequence"/>
</dbReference>
<feature type="domain" description="Peptidase M16 C-terminal" evidence="4">
    <location>
        <begin position="167"/>
        <end position="321"/>
    </location>
</feature>
<dbReference type="InterPro" id="IPR011765">
    <property type="entry name" value="Pept_M16_N"/>
</dbReference>
<reference evidence="6" key="1">
    <citation type="journal article" date="2019" name="Int. J. Syst. Evol. Microbiol.">
        <title>The Global Catalogue of Microorganisms (GCM) 10K type strain sequencing project: providing services to taxonomists for standard genome sequencing and annotation.</title>
        <authorList>
            <consortium name="The Broad Institute Genomics Platform"/>
            <consortium name="The Broad Institute Genome Sequencing Center for Infectious Disease"/>
            <person name="Wu L."/>
            <person name="Ma J."/>
        </authorList>
    </citation>
    <scope>NUCLEOTIDE SEQUENCE [LARGE SCALE GENOMIC DNA]</scope>
    <source>
        <strain evidence="6">CGMCC 4.7106</strain>
    </source>
</reference>
<dbReference type="PANTHER" id="PTHR11851">
    <property type="entry name" value="METALLOPROTEASE"/>
    <property type="match status" value="1"/>
</dbReference>
<accession>A0ABW1BMZ5</accession>
<evidence type="ECO:0000259" key="3">
    <source>
        <dbReference type="Pfam" id="PF00675"/>
    </source>
</evidence>
<evidence type="ECO:0000256" key="2">
    <source>
        <dbReference type="SAM" id="MobiDB-lite"/>
    </source>
</evidence>
<organism evidence="5 6">
    <name type="scientific">Nonomuraea harbinensis</name>
    <dbReference type="NCBI Taxonomy" id="1286938"/>
    <lineage>
        <taxon>Bacteria</taxon>
        <taxon>Bacillati</taxon>
        <taxon>Actinomycetota</taxon>
        <taxon>Actinomycetes</taxon>
        <taxon>Streptosporangiales</taxon>
        <taxon>Streptosporangiaceae</taxon>
        <taxon>Nonomuraea</taxon>
    </lineage>
</organism>
<feature type="domain" description="Peptidase M16 N-terminal" evidence="3">
    <location>
        <begin position="18"/>
        <end position="160"/>
    </location>
</feature>
<dbReference type="PANTHER" id="PTHR11851:SF49">
    <property type="entry name" value="MITOCHONDRIAL-PROCESSING PEPTIDASE SUBUNIT ALPHA"/>
    <property type="match status" value="1"/>
</dbReference>
<proteinExistence type="inferred from homology"/>
<feature type="region of interest" description="Disordered" evidence="2">
    <location>
        <begin position="208"/>
        <end position="227"/>
    </location>
</feature>